<evidence type="ECO:0000256" key="1">
    <source>
        <dbReference type="SAM" id="SignalP"/>
    </source>
</evidence>
<protein>
    <submittedName>
        <fullName evidence="2">Uncharacterized protein</fullName>
    </submittedName>
</protein>
<keyword evidence="1" id="KW-0732">Signal</keyword>
<dbReference type="HOGENOM" id="CLU_191228_0_0_9"/>
<accession>I2C643</accession>
<name>I2C643_BACAY</name>
<organism evidence="2 3">
    <name type="scientific">Bacillus amyloliquefaciens (strain Y2)</name>
    <name type="common">Bacillus amyloliquefaciens subsp. plantarum (strain B9601-Y2)</name>
    <dbReference type="NCBI Taxonomy" id="1155777"/>
    <lineage>
        <taxon>Bacteria</taxon>
        <taxon>Bacillati</taxon>
        <taxon>Bacillota</taxon>
        <taxon>Bacilli</taxon>
        <taxon>Bacillales</taxon>
        <taxon>Bacillaceae</taxon>
        <taxon>Bacillus</taxon>
        <taxon>Bacillus amyloliquefaciens group</taxon>
    </lineage>
</organism>
<dbReference type="EMBL" id="CP003332">
    <property type="protein sequence ID" value="AFJ62117.1"/>
    <property type="molecule type" value="Genomic_DNA"/>
</dbReference>
<dbReference type="KEGG" id="bqy:MUS_2158"/>
<reference evidence="2 3" key="1">
    <citation type="journal article" date="2012" name="J. Biotechnol.">
        <title>Genome sequence of the plant growth promoting strain Bacillus amyloliquefaciens subsp. plantarum B9601-Y2 and expression of mersacidin and other secondary metabolites.</title>
        <authorList>
            <person name="He P."/>
            <person name="Hao K."/>
            <person name="Blom J."/>
            <person name="Ruckert C."/>
            <person name="Vater J."/>
            <person name="Mao Z."/>
            <person name="Wu Y."/>
            <person name="Hou M."/>
            <person name="He P."/>
            <person name="He Y."/>
            <person name="Borriss R."/>
        </authorList>
    </citation>
    <scope>NUCLEOTIDE SEQUENCE [LARGE SCALE GENOMIC DNA]</scope>
    <source>
        <strain evidence="2">Y2</strain>
    </source>
</reference>
<feature type="signal peptide" evidence="1">
    <location>
        <begin position="1"/>
        <end position="42"/>
    </location>
</feature>
<dbReference type="PATRIC" id="fig|1126211.3.peg.2072"/>
<feature type="chain" id="PRO_5003656785" evidence="1">
    <location>
        <begin position="43"/>
        <end position="103"/>
    </location>
</feature>
<proteinExistence type="predicted"/>
<gene>
    <name evidence="2" type="ORF">MUS_2158</name>
</gene>
<dbReference type="Proteomes" id="UP000002878">
    <property type="component" value="Chromosome"/>
</dbReference>
<sequence length="103" mass="11659">MRKQQAINHKGAILMLKSKIKKIAGAAVIAGALLVSVSPAKAETLPGLIWVMDKYTDAFKFDMFIKNGNEKWVYVYTRLSDGKVDVEEVKCETIYKDRCYVKQ</sequence>
<evidence type="ECO:0000313" key="3">
    <source>
        <dbReference type="Proteomes" id="UP000002878"/>
    </source>
</evidence>
<dbReference type="AlphaFoldDB" id="I2C643"/>
<evidence type="ECO:0000313" key="2">
    <source>
        <dbReference type="EMBL" id="AFJ62117.1"/>
    </source>
</evidence>